<evidence type="ECO:0000313" key="3">
    <source>
        <dbReference type="EMBL" id="MFI7587385.1"/>
    </source>
</evidence>
<dbReference type="InterPro" id="IPR014729">
    <property type="entry name" value="Rossmann-like_a/b/a_fold"/>
</dbReference>
<dbReference type="RefSeq" id="WP_398278978.1">
    <property type="nucleotide sequence ID" value="NZ_JBITLV010000003.1"/>
</dbReference>
<dbReference type="Pfam" id="PF00582">
    <property type="entry name" value="Usp"/>
    <property type="match status" value="2"/>
</dbReference>
<feature type="domain" description="UspA" evidence="2">
    <location>
        <begin position="11"/>
        <end position="143"/>
    </location>
</feature>
<comment type="caution">
    <text evidence="3">The sequence shown here is derived from an EMBL/GenBank/DDBJ whole genome shotgun (WGS) entry which is preliminary data.</text>
</comment>
<dbReference type="Proteomes" id="UP001612915">
    <property type="component" value="Unassembled WGS sequence"/>
</dbReference>
<evidence type="ECO:0000256" key="1">
    <source>
        <dbReference type="ARBA" id="ARBA00008791"/>
    </source>
</evidence>
<keyword evidence="4" id="KW-1185">Reference proteome</keyword>
<gene>
    <name evidence="3" type="ORF">ACIB24_09955</name>
</gene>
<accession>A0ABW8ALX8</accession>
<comment type="similarity">
    <text evidence="1">Belongs to the universal stress protein A family.</text>
</comment>
<proteinExistence type="inferred from homology"/>
<organism evidence="3 4">
    <name type="scientific">Spongisporangium articulatum</name>
    <dbReference type="NCBI Taxonomy" id="3362603"/>
    <lineage>
        <taxon>Bacteria</taxon>
        <taxon>Bacillati</taxon>
        <taxon>Actinomycetota</taxon>
        <taxon>Actinomycetes</taxon>
        <taxon>Kineosporiales</taxon>
        <taxon>Kineosporiaceae</taxon>
        <taxon>Spongisporangium</taxon>
    </lineage>
</organism>
<dbReference type="Gene3D" id="3.40.50.620">
    <property type="entry name" value="HUPs"/>
    <property type="match status" value="2"/>
</dbReference>
<dbReference type="InterPro" id="IPR006015">
    <property type="entry name" value="Universal_stress_UspA"/>
</dbReference>
<reference evidence="3 4" key="1">
    <citation type="submission" date="2024-10" db="EMBL/GenBank/DDBJ databases">
        <title>The Natural Products Discovery Center: Release of the First 8490 Sequenced Strains for Exploring Actinobacteria Biosynthetic Diversity.</title>
        <authorList>
            <person name="Kalkreuter E."/>
            <person name="Kautsar S.A."/>
            <person name="Yang D."/>
            <person name="Bader C.D."/>
            <person name="Teijaro C.N."/>
            <person name="Fluegel L."/>
            <person name="Davis C.M."/>
            <person name="Simpson J.R."/>
            <person name="Lauterbach L."/>
            <person name="Steele A.D."/>
            <person name="Gui C."/>
            <person name="Meng S."/>
            <person name="Li G."/>
            <person name="Viehrig K."/>
            <person name="Ye F."/>
            <person name="Su P."/>
            <person name="Kiefer A.F."/>
            <person name="Nichols A."/>
            <person name="Cepeda A.J."/>
            <person name="Yan W."/>
            <person name="Fan B."/>
            <person name="Jiang Y."/>
            <person name="Adhikari A."/>
            <person name="Zheng C.-J."/>
            <person name="Schuster L."/>
            <person name="Cowan T.M."/>
            <person name="Smanski M.J."/>
            <person name="Chevrette M.G."/>
            <person name="De Carvalho L.P.S."/>
            <person name="Shen B."/>
        </authorList>
    </citation>
    <scope>NUCLEOTIDE SEQUENCE [LARGE SCALE GENOMIC DNA]</scope>
    <source>
        <strain evidence="3 4">NPDC049639</strain>
    </source>
</reference>
<name>A0ABW8ALX8_9ACTN</name>
<dbReference type="InterPro" id="IPR006016">
    <property type="entry name" value="UspA"/>
</dbReference>
<dbReference type="EMBL" id="JBITLV010000003">
    <property type="protein sequence ID" value="MFI7587385.1"/>
    <property type="molecule type" value="Genomic_DNA"/>
</dbReference>
<sequence>MRAQSTGEAPDRVVVAFDAGWQPEKLLTLAAAEALRRRQALSIVTLVHTPADDAPTPTDENRWTGPGAVSIRLARIGDDLAQHFPTLPVATHCLDYRDVAPGQPVLSRASLLVIGARDLHGHLAFAPDSASNRFLAAMGCPVLTLTEAALAREPRLGVGQIVAALSGEASDSGVGEIAAREALRRDDGLHVVHSLADSDEPLGRAAVRGLDAVAASIPALPAQTESGGVVDITLTREPAVGCLLRASRTAHLIVLGSRAGSLTGAVMGSVSRTVVASAQCPVLVVRAEDALLQEQALTRSIRRSPRPAASTPTR</sequence>
<feature type="domain" description="UspA" evidence="2">
    <location>
        <begin position="161"/>
        <end position="286"/>
    </location>
</feature>
<protein>
    <submittedName>
        <fullName evidence="3">Universal stress protein</fullName>
    </submittedName>
</protein>
<evidence type="ECO:0000313" key="4">
    <source>
        <dbReference type="Proteomes" id="UP001612915"/>
    </source>
</evidence>
<dbReference type="SUPFAM" id="SSF52402">
    <property type="entry name" value="Adenine nucleotide alpha hydrolases-like"/>
    <property type="match status" value="2"/>
</dbReference>
<dbReference type="PRINTS" id="PR01438">
    <property type="entry name" value="UNVRSLSTRESS"/>
</dbReference>
<evidence type="ECO:0000259" key="2">
    <source>
        <dbReference type="Pfam" id="PF00582"/>
    </source>
</evidence>